<proteinExistence type="predicted"/>
<dbReference type="RefSeq" id="WP_155933111.1">
    <property type="nucleotide sequence ID" value="NZ_WODC01000003.1"/>
</dbReference>
<evidence type="ECO:0000313" key="5">
    <source>
        <dbReference type="EMBL" id="MUM77203.1"/>
    </source>
</evidence>
<dbReference type="SMART" id="SM00028">
    <property type="entry name" value="TPR"/>
    <property type="match status" value="5"/>
</dbReference>
<organism evidence="5 6">
    <name type="scientific">Pseudodesulfovibrio alkaliphilus</name>
    <dbReference type="NCBI Taxonomy" id="2661613"/>
    <lineage>
        <taxon>Bacteria</taxon>
        <taxon>Pseudomonadati</taxon>
        <taxon>Thermodesulfobacteriota</taxon>
        <taxon>Desulfovibrionia</taxon>
        <taxon>Desulfovibrionales</taxon>
        <taxon>Desulfovibrionaceae</taxon>
    </lineage>
</organism>
<protein>
    <submittedName>
        <fullName evidence="5">Tetratricopeptide repeat protein</fullName>
    </submittedName>
</protein>
<dbReference type="Proteomes" id="UP000461162">
    <property type="component" value="Unassembled WGS sequence"/>
</dbReference>
<evidence type="ECO:0000313" key="6">
    <source>
        <dbReference type="Proteomes" id="UP000461162"/>
    </source>
</evidence>
<reference evidence="5 6" key="1">
    <citation type="submission" date="2019-11" db="EMBL/GenBank/DDBJ databases">
        <title>Pseudodesulfovibrio alkaliphilus, sp. nov., an alkaliphilic sulfate-reducing bacteria from mud volcano of Taman peninsula, Russia.</title>
        <authorList>
            <person name="Frolova A."/>
            <person name="Merkel A.Y."/>
            <person name="Slobodkin A.I."/>
        </authorList>
    </citation>
    <scope>NUCLEOTIDE SEQUENCE [LARGE SCALE GENOMIC DNA]</scope>
    <source>
        <strain evidence="5 6">F-1</strain>
    </source>
</reference>
<sequence length="401" mass="44551">MNSPRSLSLVPALLLSLFAIALFSGPARAAIPPQARQALHAAHRLMDEKQFTEAVKLLREYMDTAQGNVDAEVYLVLGGALHQSGKKTEALAAFKTGHTAHPDNQYLCLNTGVVLYELERHAEAGGFFEKAHSLQEKPAPDLLFQAGSAYYLGEDFQAAARVLTSLLNQEAKPRKQWVQLTIHALIEAKRPAQAEAMVLRFLNDHPDEGEYWKVLARLHLDREEYAKASAALEIAHSLAAPTRQEVERLANLYAYQGAPLLAAATLTRTYGQNPTPEEAIKVAALLASAGRTAQAVTLLEHHRSNPTAALEAGKALYRHRKFEAAEAAFRRILESADNPEARFFIALCAWEKREWERASREFRRLAGLESHRRRAAPYLVVLEDMLAVRAEIDGIDAKRTR</sequence>
<dbReference type="InterPro" id="IPR019734">
    <property type="entry name" value="TPR_rpt"/>
</dbReference>
<feature type="chain" id="PRO_5029685306" evidence="4">
    <location>
        <begin position="30"/>
        <end position="401"/>
    </location>
</feature>
<dbReference type="PANTHER" id="PTHR45586">
    <property type="entry name" value="TPR REPEAT-CONTAINING PROTEIN PA4667"/>
    <property type="match status" value="1"/>
</dbReference>
<name>A0A7K1KM86_9BACT</name>
<evidence type="ECO:0000256" key="4">
    <source>
        <dbReference type="SAM" id="SignalP"/>
    </source>
</evidence>
<dbReference type="Pfam" id="PF13432">
    <property type="entry name" value="TPR_16"/>
    <property type="match status" value="2"/>
</dbReference>
<dbReference type="SUPFAM" id="SSF48452">
    <property type="entry name" value="TPR-like"/>
    <property type="match status" value="2"/>
</dbReference>
<evidence type="ECO:0000256" key="2">
    <source>
        <dbReference type="ARBA" id="ARBA00022803"/>
    </source>
</evidence>
<dbReference type="InterPro" id="IPR011990">
    <property type="entry name" value="TPR-like_helical_dom_sf"/>
</dbReference>
<dbReference type="Pfam" id="PF14559">
    <property type="entry name" value="TPR_19"/>
    <property type="match status" value="1"/>
</dbReference>
<dbReference type="PANTHER" id="PTHR45586:SF1">
    <property type="entry name" value="LIPOPOLYSACCHARIDE ASSEMBLY PROTEIN B"/>
    <property type="match status" value="1"/>
</dbReference>
<feature type="repeat" description="TPR" evidence="3">
    <location>
        <begin position="71"/>
        <end position="104"/>
    </location>
</feature>
<accession>A0A7K1KM86</accession>
<keyword evidence="2 3" id="KW-0802">TPR repeat</keyword>
<feature type="signal peptide" evidence="4">
    <location>
        <begin position="1"/>
        <end position="29"/>
    </location>
</feature>
<dbReference type="PROSITE" id="PS50005">
    <property type="entry name" value="TPR"/>
    <property type="match status" value="1"/>
</dbReference>
<dbReference type="EMBL" id="WODC01000003">
    <property type="protein sequence ID" value="MUM77203.1"/>
    <property type="molecule type" value="Genomic_DNA"/>
</dbReference>
<dbReference type="AlphaFoldDB" id="A0A7K1KM86"/>
<keyword evidence="1" id="KW-0677">Repeat</keyword>
<evidence type="ECO:0000256" key="3">
    <source>
        <dbReference type="PROSITE-ProRule" id="PRU00339"/>
    </source>
</evidence>
<keyword evidence="6" id="KW-1185">Reference proteome</keyword>
<evidence type="ECO:0000256" key="1">
    <source>
        <dbReference type="ARBA" id="ARBA00022737"/>
    </source>
</evidence>
<comment type="caution">
    <text evidence="5">The sequence shown here is derived from an EMBL/GenBank/DDBJ whole genome shotgun (WGS) entry which is preliminary data.</text>
</comment>
<gene>
    <name evidence="5" type="ORF">GKC30_06110</name>
</gene>
<dbReference type="InterPro" id="IPR051012">
    <property type="entry name" value="CellSynth/LPSAsmb/PSIAsmb"/>
</dbReference>
<dbReference type="Gene3D" id="1.25.40.10">
    <property type="entry name" value="Tetratricopeptide repeat domain"/>
    <property type="match status" value="3"/>
</dbReference>
<keyword evidence="4" id="KW-0732">Signal</keyword>